<reference evidence="11" key="3">
    <citation type="submission" date="2025-09" db="UniProtKB">
        <authorList>
            <consortium name="Ensembl"/>
        </authorList>
    </citation>
    <scope>IDENTIFICATION</scope>
    <source>
        <strain evidence="11">Hd-rR</strain>
    </source>
</reference>
<dbReference type="SUPFAM" id="SSF81321">
    <property type="entry name" value="Family A G protein-coupled receptor-like"/>
    <property type="match status" value="1"/>
</dbReference>
<evidence type="ECO:0000259" key="10">
    <source>
        <dbReference type="PROSITE" id="PS50262"/>
    </source>
</evidence>
<proteinExistence type="predicted"/>
<comment type="subcellular location">
    <subcellularLocation>
        <location evidence="1">Membrane</location>
        <topology evidence="1">Multi-pass membrane protein</topology>
    </subcellularLocation>
</comment>
<dbReference type="PANTHER" id="PTHR24232">
    <property type="entry name" value="G-PROTEIN COUPLED RECEPTOR"/>
    <property type="match status" value="1"/>
</dbReference>
<evidence type="ECO:0000256" key="4">
    <source>
        <dbReference type="ARBA" id="ARBA00023040"/>
    </source>
</evidence>
<keyword evidence="12" id="KW-1185">Reference proteome</keyword>
<keyword evidence="5 9" id="KW-0472">Membrane</keyword>
<feature type="domain" description="G-protein coupled receptors family 1 profile" evidence="10">
    <location>
        <begin position="30"/>
        <end position="274"/>
    </location>
</feature>
<feature type="transmembrane region" description="Helical" evidence="9">
    <location>
        <begin position="128"/>
        <end position="146"/>
    </location>
</feature>
<dbReference type="AlphaFoldDB" id="A0A3B3ILW0"/>
<evidence type="ECO:0000256" key="7">
    <source>
        <dbReference type="ARBA" id="ARBA00023180"/>
    </source>
</evidence>
<dbReference type="Pfam" id="PF00001">
    <property type="entry name" value="7tm_1"/>
    <property type="match status" value="1"/>
</dbReference>
<feature type="transmembrane region" description="Helical" evidence="9">
    <location>
        <begin position="17"/>
        <end position="39"/>
    </location>
</feature>
<evidence type="ECO:0000313" key="12">
    <source>
        <dbReference type="Proteomes" id="UP000001038"/>
    </source>
</evidence>
<feature type="transmembrane region" description="Helical" evidence="9">
    <location>
        <begin position="51"/>
        <end position="71"/>
    </location>
</feature>
<reference evidence="11 12" key="1">
    <citation type="journal article" date="2007" name="Nature">
        <title>The medaka draft genome and insights into vertebrate genome evolution.</title>
        <authorList>
            <person name="Kasahara M."/>
            <person name="Naruse K."/>
            <person name="Sasaki S."/>
            <person name="Nakatani Y."/>
            <person name="Qu W."/>
            <person name="Ahsan B."/>
            <person name="Yamada T."/>
            <person name="Nagayasu Y."/>
            <person name="Doi K."/>
            <person name="Kasai Y."/>
            <person name="Jindo T."/>
            <person name="Kobayashi D."/>
            <person name="Shimada A."/>
            <person name="Toyoda A."/>
            <person name="Kuroki Y."/>
            <person name="Fujiyama A."/>
            <person name="Sasaki T."/>
            <person name="Shimizu A."/>
            <person name="Asakawa S."/>
            <person name="Shimizu N."/>
            <person name="Hashimoto S."/>
            <person name="Yang J."/>
            <person name="Lee Y."/>
            <person name="Matsushima K."/>
            <person name="Sugano S."/>
            <person name="Sakaizumi M."/>
            <person name="Narita T."/>
            <person name="Ohishi K."/>
            <person name="Haga S."/>
            <person name="Ohta F."/>
            <person name="Nomoto H."/>
            <person name="Nogata K."/>
            <person name="Morishita T."/>
            <person name="Endo T."/>
            <person name="Shin-I T."/>
            <person name="Takeda H."/>
            <person name="Morishita S."/>
            <person name="Kohara Y."/>
        </authorList>
    </citation>
    <scope>NUCLEOTIDE SEQUENCE [LARGE SCALE GENOMIC DNA]</scope>
    <source>
        <strain evidence="11 12">Hd-rR</strain>
    </source>
</reference>
<keyword evidence="7" id="KW-0325">Glycoprotein</keyword>
<dbReference type="PROSITE" id="PS50262">
    <property type="entry name" value="G_PROTEIN_RECEP_F1_2"/>
    <property type="match status" value="1"/>
</dbReference>
<dbReference type="InterPro" id="IPR000276">
    <property type="entry name" value="GPCR_Rhodpsn"/>
</dbReference>
<dbReference type="GO" id="GO:0005886">
    <property type="term" value="C:plasma membrane"/>
    <property type="evidence" value="ECO:0000318"/>
    <property type="project" value="GO_Central"/>
</dbReference>
<sequence>MCNNGTNLTCNVELLQGLLYCPVFLLGFLINAAALRAFIAKRDHWTDSHIYMINLAIADSTFILFIPFRIYDAFFCLPKTRLCTFLIHSHYCNMYASILTTAFIAVHRYLAIRFPLQTRFWSRKKETSVCVCVLIWTFLVTINFVFQDANKPEYLWTCYERCDDKTLDARFLVVIVFVGFLLPFLIIAFCSSQIIWIIFKVHNKSEEMKSIARMVTANMIVFFVCFTPVHIGFVLNYFHTPPPNWESNFSPTHTFFFVSEWIAFKSISHSSAGFGTHVVIYLPDNMKLKHIFIHYRHDKCTYVTIFVLQVNTRLRFRSYSLTILFYLKFTMYI</sequence>
<dbReference type="Bgee" id="ENSORLG00000027638">
    <property type="expression patterns" value="Expressed in intestine"/>
</dbReference>
<dbReference type="Proteomes" id="UP000001038">
    <property type="component" value="Chromosome 17"/>
</dbReference>
<evidence type="ECO:0000256" key="5">
    <source>
        <dbReference type="ARBA" id="ARBA00023136"/>
    </source>
</evidence>
<dbReference type="GO" id="GO:0007186">
    <property type="term" value="P:G protein-coupled receptor signaling pathway"/>
    <property type="evidence" value="ECO:0000318"/>
    <property type="project" value="GO_Central"/>
</dbReference>
<dbReference type="InterPro" id="IPR017452">
    <property type="entry name" value="GPCR_Rhodpsn_7TM"/>
</dbReference>
<feature type="transmembrane region" description="Helical" evidence="9">
    <location>
        <begin position="255"/>
        <end position="282"/>
    </location>
</feature>
<evidence type="ECO:0000313" key="11">
    <source>
        <dbReference type="Ensembl" id="ENSORLP00000045168.1"/>
    </source>
</evidence>
<reference evidence="11" key="2">
    <citation type="submission" date="2025-08" db="UniProtKB">
        <authorList>
            <consortium name="Ensembl"/>
        </authorList>
    </citation>
    <scope>IDENTIFICATION</scope>
    <source>
        <strain evidence="11">Hd-rR</strain>
    </source>
</reference>
<name>A0A3B3ILW0_ORYLA</name>
<keyword evidence="4" id="KW-0297">G-protein coupled receptor</keyword>
<evidence type="ECO:0000256" key="9">
    <source>
        <dbReference type="SAM" id="Phobius"/>
    </source>
</evidence>
<dbReference type="GeneTree" id="ENSGT01040000240444"/>
<evidence type="ECO:0000256" key="6">
    <source>
        <dbReference type="ARBA" id="ARBA00023170"/>
    </source>
</evidence>
<keyword evidence="2 9" id="KW-0812">Transmembrane</keyword>
<organism evidence="11 12">
    <name type="scientific">Oryzias latipes</name>
    <name type="common">Japanese rice fish</name>
    <name type="synonym">Japanese killifish</name>
    <dbReference type="NCBI Taxonomy" id="8090"/>
    <lineage>
        <taxon>Eukaryota</taxon>
        <taxon>Metazoa</taxon>
        <taxon>Chordata</taxon>
        <taxon>Craniata</taxon>
        <taxon>Vertebrata</taxon>
        <taxon>Euteleostomi</taxon>
        <taxon>Actinopterygii</taxon>
        <taxon>Neopterygii</taxon>
        <taxon>Teleostei</taxon>
        <taxon>Neoteleostei</taxon>
        <taxon>Acanthomorphata</taxon>
        <taxon>Ovalentaria</taxon>
        <taxon>Atherinomorphae</taxon>
        <taxon>Beloniformes</taxon>
        <taxon>Adrianichthyidae</taxon>
        <taxon>Oryziinae</taxon>
        <taxon>Oryzias</taxon>
    </lineage>
</organism>
<evidence type="ECO:0000256" key="3">
    <source>
        <dbReference type="ARBA" id="ARBA00022989"/>
    </source>
</evidence>
<evidence type="ECO:0000256" key="8">
    <source>
        <dbReference type="ARBA" id="ARBA00023224"/>
    </source>
</evidence>
<keyword evidence="6" id="KW-0675">Receptor</keyword>
<dbReference type="InParanoid" id="A0A3B3ILW0"/>
<feature type="transmembrane region" description="Helical" evidence="9">
    <location>
        <begin position="171"/>
        <end position="199"/>
    </location>
</feature>
<evidence type="ECO:0000256" key="1">
    <source>
        <dbReference type="ARBA" id="ARBA00004141"/>
    </source>
</evidence>
<protein>
    <recommendedName>
        <fullName evidence="10">G-protein coupled receptors family 1 profile domain-containing protein</fullName>
    </recommendedName>
</protein>
<accession>A0A3B3ILW0</accession>
<dbReference type="Ensembl" id="ENSORLT00000037484.1">
    <property type="protein sequence ID" value="ENSORLP00000045168.1"/>
    <property type="gene ID" value="ENSORLG00000027638.1"/>
</dbReference>
<keyword evidence="3 9" id="KW-1133">Transmembrane helix</keyword>
<keyword evidence="8" id="KW-0807">Transducer</keyword>
<dbReference type="Gene3D" id="1.20.1070.10">
    <property type="entry name" value="Rhodopsin 7-helix transmembrane proteins"/>
    <property type="match status" value="1"/>
</dbReference>
<dbReference type="PRINTS" id="PR00237">
    <property type="entry name" value="GPCRRHODOPSN"/>
</dbReference>
<evidence type="ECO:0000256" key="2">
    <source>
        <dbReference type="ARBA" id="ARBA00022692"/>
    </source>
</evidence>
<feature type="transmembrane region" description="Helical" evidence="9">
    <location>
        <begin position="211"/>
        <end position="235"/>
    </location>
</feature>
<dbReference type="GO" id="GO:0004930">
    <property type="term" value="F:G protein-coupled receptor activity"/>
    <property type="evidence" value="ECO:0000318"/>
    <property type="project" value="GO_Central"/>
</dbReference>
<feature type="transmembrane region" description="Helical" evidence="9">
    <location>
        <begin position="94"/>
        <end position="116"/>
    </location>
</feature>
<dbReference type="PANTHER" id="PTHR24232:SF101">
    <property type="entry name" value="G-PROTEIN COUPLED RECEPTOR 35-LIKE"/>
    <property type="match status" value="1"/>
</dbReference>